<evidence type="ECO:0000313" key="3">
    <source>
        <dbReference type="Proteomes" id="UP001604277"/>
    </source>
</evidence>
<organism evidence="2 3">
    <name type="scientific">Forsythia ovata</name>
    <dbReference type="NCBI Taxonomy" id="205694"/>
    <lineage>
        <taxon>Eukaryota</taxon>
        <taxon>Viridiplantae</taxon>
        <taxon>Streptophyta</taxon>
        <taxon>Embryophyta</taxon>
        <taxon>Tracheophyta</taxon>
        <taxon>Spermatophyta</taxon>
        <taxon>Magnoliopsida</taxon>
        <taxon>eudicotyledons</taxon>
        <taxon>Gunneridae</taxon>
        <taxon>Pentapetalae</taxon>
        <taxon>asterids</taxon>
        <taxon>lamiids</taxon>
        <taxon>Lamiales</taxon>
        <taxon>Oleaceae</taxon>
        <taxon>Forsythieae</taxon>
        <taxon>Forsythia</taxon>
    </lineage>
</organism>
<proteinExistence type="predicted"/>
<accession>A0ABD1P2H2</accession>
<evidence type="ECO:0000313" key="2">
    <source>
        <dbReference type="EMBL" id="KAL2458073.1"/>
    </source>
</evidence>
<dbReference type="EMBL" id="JBFOLJ010000032">
    <property type="protein sequence ID" value="KAL2458073.1"/>
    <property type="molecule type" value="Genomic_DNA"/>
</dbReference>
<gene>
    <name evidence="2" type="ORF">Fot_55931</name>
</gene>
<keyword evidence="3" id="KW-1185">Reference proteome</keyword>
<dbReference type="AlphaFoldDB" id="A0ABD1P2H2"/>
<reference evidence="3" key="1">
    <citation type="submission" date="2024-07" db="EMBL/GenBank/DDBJ databases">
        <title>Two chromosome-level genome assemblies of Korean endemic species Abeliophyllum distichum and Forsythia ovata (Oleaceae).</title>
        <authorList>
            <person name="Jang H."/>
        </authorList>
    </citation>
    <scope>NUCLEOTIDE SEQUENCE [LARGE SCALE GENOMIC DNA]</scope>
</reference>
<keyword evidence="1" id="KW-0812">Transmembrane</keyword>
<keyword evidence="1" id="KW-0472">Membrane</keyword>
<name>A0ABD1P2H2_9LAMI</name>
<evidence type="ECO:0000256" key="1">
    <source>
        <dbReference type="SAM" id="Phobius"/>
    </source>
</evidence>
<keyword evidence="1" id="KW-1133">Transmembrane helix</keyword>
<sequence length="107" mass="11703">MYGLEKDAINKISLIFPFGKKESEILQLRLSHGFPELPRLIPDVAAKANRVTKEFKKEVAGVTPWATVSTPVVYKNLFAALSACIVGDVLVGLGWSIWYGRVLGGSL</sequence>
<feature type="transmembrane region" description="Helical" evidence="1">
    <location>
        <begin position="77"/>
        <end position="98"/>
    </location>
</feature>
<protein>
    <submittedName>
        <fullName evidence="2">Uncharacterized protein</fullName>
    </submittedName>
</protein>
<dbReference type="Proteomes" id="UP001604277">
    <property type="component" value="Unassembled WGS sequence"/>
</dbReference>
<comment type="caution">
    <text evidence="2">The sequence shown here is derived from an EMBL/GenBank/DDBJ whole genome shotgun (WGS) entry which is preliminary data.</text>
</comment>